<dbReference type="InterPro" id="IPR045888">
    <property type="entry name" value="Erv"/>
</dbReference>
<evidence type="ECO:0000259" key="8">
    <source>
        <dbReference type="Pfam" id="PF07970"/>
    </source>
</evidence>
<dbReference type="GO" id="GO:0033116">
    <property type="term" value="C:endoplasmic reticulum-Golgi intermediate compartment membrane"/>
    <property type="evidence" value="ECO:0007669"/>
    <property type="project" value="UniProtKB-SubCell"/>
</dbReference>
<keyword evidence="4" id="KW-0813">Transport</keyword>
<evidence type="ECO:0000256" key="6">
    <source>
        <dbReference type="ARBA" id="ARBA00023136"/>
    </source>
</evidence>
<evidence type="ECO:0000313" key="10">
    <source>
        <dbReference type="EMBL" id="CBY15879.1"/>
    </source>
</evidence>
<evidence type="ECO:0000256" key="5">
    <source>
        <dbReference type="ARBA" id="ARBA00022989"/>
    </source>
</evidence>
<evidence type="ECO:0000313" key="11">
    <source>
        <dbReference type="Proteomes" id="UP000001307"/>
    </source>
</evidence>
<dbReference type="AlphaFoldDB" id="E4Y1Y5"/>
<comment type="similarity">
    <text evidence="2">Belongs to the ERGIC family.</text>
</comment>
<organism evidence="10">
    <name type="scientific">Oikopleura dioica</name>
    <name type="common">Tunicate</name>
    <dbReference type="NCBI Taxonomy" id="34765"/>
    <lineage>
        <taxon>Eukaryota</taxon>
        <taxon>Metazoa</taxon>
        <taxon>Chordata</taxon>
        <taxon>Tunicata</taxon>
        <taxon>Appendicularia</taxon>
        <taxon>Copelata</taxon>
        <taxon>Oikopleuridae</taxon>
        <taxon>Oikopleura</taxon>
    </lineage>
</organism>
<name>E4Y1Y5_OIKDI</name>
<dbReference type="GO" id="GO:0006888">
    <property type="term" value="P:endoplasmic reticulum to Golgi vesicle-mediated transport"/>
    <property type="evidence" value="ECO:0007669"/>
    <property type="project" value="TreeGrafter"/>
</dbReference>
<evidence type="ECO:0000256" key="2">
    <source>
        <dbReference type="ARBA" id="ARBA00005648"/>
    </source>
</evidence>
<proteinExistence type="inferred from homology"/>
<keyword evidence="11" id="KW-1185">Reference proteome</keyword>
<dbReference type="InterPro" id="IPR012936">
    <property type="entry name" value="Erv_C"/>
</dbReference>
<dbReference type="InParanoid" id="E4Y1Y5"/>
<dbReference type="GO" id="GO:0005789">
    <property type="term" value="C:endoplasmic reticulum membrane"/>
    <property type="evidence" value="ECO:0007669"/>
    <property type="project" value="TreeGrafter"/>
</dbReference>
<feature type="domain" description="Endoplasmic reticulum vesicle transporter N-terminal" evidence="9">
    <location>
        <begin position="3"/>
        <end position="93"/>
    </location>
</feature>
<dbReference type="InterPro" id="IPR039542">
    <property type="entry name" value="Erv_N"/>
</dbReference>
<evidence type="ECO:0000256" key="1">
    <source>
        <dbReference type="ARBA" id="ARBA00004457"/>
    </source>
</evidence>
<evidence type="ECO:0008006" key="12">
    <source>
        <dbReference type="Google" id="ProtNLM"/>
    </source>
</evidence>
<gene>
    <name evidence="10" type="ORF">GSOID_T00016164001</name>
</gene>
<feature type="transmembrane region" description="Helical" evidence="7">
    <location>
        <begin position="244"/>
        <end position="265"/>
    </location>
</feature>
<accession>E4Y1Y5</accession>
<dbReference type="Pfam" id="PF07970">
    <property type="entry name" value="COPIIcoated_ERV"/>
    <property type="match status" value="1"/>
</dbReference>
<sequence length="285" mass="32163">MNIKRFDIYRKLPKDLTQPTTTGALISICSTFFIIFLLVSEVLSFLQEEVVSELYVDDPTTGATIPVIVDLEIPNMACEYVAIPKKDNQGRHEVGYLKNTRKTDMLNKNQQKSGCRFHGEFYVNKVPGNFHVSTHASKKQPHKHDFNHKINKLFFGEDLSALELPGNQTSLAGQATTNEPSLSYDYTLKIVPTVHNDNKRRTTFGYQYTVTSKTFKNTRGTPAIWFRYEIAPITVKYTHKKKPFYHLLTTICAIVGGTFTVAGMIDSMIFSAHQAVKKASEGKLG</sequence>
<dbReference type="Proteomes" id="UP000001307">
    <property type="component" value="Unassembled WGS sequence"/>
</dbReference>
<dbReference type="Pfam" id="PF13850">
    <property type="entry name" value="ERGIC_N"/>
    <property type="match status" value="1"/>
</dbReference>
<evidence type="ECO:0000259" key="9">
    <source>
        <dbReference type="Pfam" id="PF13850"/>
    </source>
</evidence>
<keyword evidence="3 7" id="KW-0812">Transmembrane</keyword>
<keyword evidence="6 7" id="KW-0472">Membrane</keyword>
<keyword evidence="4" id="KW-0931">ER-Golgi transport</keyword>
<dbReference type="PANTHER" id="PTHR10984">
    <property type="entry name" value="ENDOPLASMIC RETICULUM-GOLGI INTERMEDIATE COMPARTMENT PROTEIN"/>
    <property type="match status" value="1"/>
</dbReference>
<comment type="subcellular location">
    <subcellularLocation>
        <location evidence="1">Endoplasmic reticulum-Golgi intermediate compartment membrane</location>
        <topology evidence="1">Multi-pass membrane protein</topology>
    </subcellularLocation>
</comment>
<dbReference type="GO" id="GO:0030134">
    <property type="term" value="C:COPII-coated ER to Golgi transport vesicle"/>
    <property type="evidence" value="ECO:0007669"/>
    <property type="project" value="TreeGrafter"/>
</dbReference>
<dbReference type="OrthoDB" id="270930at2759"/>
<keyword evidence="5 7" id="KW-1133">Transmembrane helix</keyword>
<evidence type="ECO:0000256" key="7">
    <source>
        <dbReference type="SAM" id="Phobius"/>
    </source>
</evidence>
<dbReference type="PANTHER" id="PTHR10984:SF36">
    <property type="entry name" value="ENDOPLASMIC RETICULUM-GOLGI INTERMEDIATE COMPARTMENT PROTEIN 1"/>
    <property type="match status" value="1"/>
</dbReference>
<feature type="domain" description="Endoplasmic reticulum vesicle transporter C-terminal" evidence="8">
    <location>
        <begin position="106"/>
        <end position="266"/>
    </location>
</feature>
<reference evidence="10" key="1">
    <citation type="journal article" date="2010" name="Science">
        <title>Plasticity of animal genome architecture unmasked by rapid evolution of a pelagic tunicate.</title>
        <authorList>
            <person name="Denoeud F."/>
            <person name="Henriet S."/>
            <person name="Mungpakdee S."/>
            <person name="Aury J.M."/>
            <person name="Da Silva C."/>
            <person name="Brinkmann H."/>
            <person name="Mikhaleva J."/>
            <person name="Olsen L.C."/>
            <person name="Jubin C."/>
            <person name="Canestro C."/>
            <person name="Bouquet J.M."/>
            <person name="Danks G."/>
            <person name="Poulain J."/>
            <person name="Campsteijn C."/>
            <person name="Adamski M."/>
            <person name="Cross I."/>
            <person name="Yadetie F."/>
            <person name="Muffato M."/>
            <person name="Louis A."/>
            <person name="Butcher S."/>
            <person name="Tsagkogeorga G."/>
            <person name="Konrad A."/>
            <person name="Singh S."/>
            <person name="Jensen M.F."/>
            <person name="Cong E.H."/>
            <person name="Eikeseth-Otteraa H."/>
            <person name="Noel B."/>
            <person name="Anthouard V."/>
            <person name="Porcel B.M."/>
            <person name="Kachouri-Lafond R."/>
            <person name="Nishino A."/>
            <person name="Ugolini M."/>
            <person name="Chourrout P."/>
            <person name="Nishida H."/>
            <person name="Aasland R."/>
            <person name="Huzurbazar S."/>
            <person name="Westhof E."/>
            <person name="Delsuc F."/>
            <person name="Lehrach H."/>
            <person name="Reinhardt R."/>
            <person name="Weissenbach J."/>
            <person name="Roy S.W."/>
            <person name="Artiguenave F."/>
            <person name="Postlethwait J.H."/>
            <person name="Manak J.R."/>
            <person name="Thompson E.M."/>
            <person name="Jaillon O."/>
            <person name="Du Pasquier L."/>
            <person name="Boudinot P."/>
            <person name="Liberles D.A."/>
            <person name="Volff J.N."/>
            <person name="Philippe H."/>
            <person name="Lenhard B."/>
            <person name="Roest Crollius H."/>
            <person name="Wincker P."/>
            <person name="Chourrout D."/>
        </authorList>
    </citation>
    <scope>NUCLEOTIDE SEQUENCE [LARGE SCALE GENOMIC DNA]</scope>
</reference>
<dbReference type="GO" id="GO:0006890">
    <property type="term" value="P:retrograde vesicle-mediated transport, Golgi to endoplasmic reticulum"/>
    <property type="evidence" value="ECO:0007669"/>
    <property type="project" value="TreeGrafter"/>
</dbReference>
<protein>
    <recommendedName>
        <fullName evidence="12">Endoplasmic reticulum vesicle transporter C-terminal domain-containing protein</fullName>
    </recommendedName>
</protein>
<evidence type="ECO:0000256" key="4">
    <source>
        <dbReference type="ARBA" id="ARBA00022892"/>
    </source>
</evidence>
<dbReference type="GO" id="GO:0000139">
    <property type="term" value="C:Golgi membrane"/>
    <property type="evidence" value="ECO:0007669"/>
    <property type="project" value="TreeGrafter"/>
</dbReference>
<evidence type="ECO:0000256" key="3">
    <source>
        <dbReference type="ARBA" id="ARBA00022692"/>
    </source>
</evidence>
<feature type="transmembrane region" description="Helical" evidence="7">
    <location>
        <begin position="20"/>
        <end position="39"/>
    </location>
</feature>
<dbReference type="EMBL" id="FN653716">
    <property type="protein sequence ID" value="CBY15879.1"/>
    <property type="molecule type" value="Genomic_DNA"/>
</dbReference>